<evidence type="ECO:0000313" key="3">
    <source>
        <dbReference type="EMBL" id="OGM31785.1"/>
    </source>
</evidence>
<dbReference type="InterPro" id="IPR029058">
    <property type="entry name" value="AB_hydrolase_fold"/>
</dbReference>
<name>A0A1F7YZ85_9BACT</name>
<dbReference type="Proteomes" id="UP000177169">
    <property type="component" value="Unassembled WGS sequence"/>
</dbReference>
<organism evidence="3 4">
    <name type="scientific">Candidatus Woesebacteria bacterium RIFCSPHIGHO2_02_FULL_39_13</name>
    <dbReference type="NCBI Taxonomy" id="1802505"/>
    <lineage>
        <taxon>Bacteria</taxon>
        <taxon>Candidatus Woeseibacteriota</taxon>
    </lineage>
</organism>
<dbReference type="GO" id="GO:0006508">
    <property type="term" value="P:proteolysis"/>
    <property type="evidence" value="ECO:0007669"/>
    <property type="project" value="InterPro"/>
</dbReference>
<dbReference type="STRING" id="1802505.A3D01_05440"/>
<evidence type="ECO:0000259" key="2">
    <source>
        <dbReference type="Pfam" id="PF00326"/>
    </source>
</evidence>
<proteinExistence type="predicted"/>
<sequence>MLRKLFYLILLAIVFFLGLFMNRVLEATDKQTSLPIPKVIPRPLEKYTIENLSKTDIKVGQFEMDLKLSDIEDYSPHIFRFRFNPNLDGKDMKVSEGQINLPAGLSNKNKAPLIIMLRGYIDQSLYRVGDGTRKAAEVFAKNGFITVAPDFLGYGGSDKEAENIFETRFQTYVTVLSLIKSLDQIPEWDGKNVFLWGHSNGGQIALTVLEISGVNYPSTLWAPVSKPFPYSILYYTDESEDHGKLIRSELAKFEELYDVELYSLTNYLDRINTPLQIHQGTSDNEVPISWTNELVDTLKKDGKPVEYFTYPAADHNLRPSWDLVVKKDLEFFKSHLK</sequence>
<dbReference type="GO" id="GO:0008236">
    <property type="term" value="F:serine-type peptidase activity"/>
    <property type="evidence" value="ECO:0007669"/>
    <property type="project" value="InterPro"/>
</dbReference>
<reference evidence="3 4" key="1">
    <citation type="journal article" date="2016" name="Nat. Commun.">
        <title>Thousands of microbial genomes shed light on interconnected biogeochemical processes in an aquifer system.</title>
        <authorList>
            <person name="Anantharaman K."/>
            <person name="Brown C.T."/>
            <person name="Hug L.A."/>
            <person name="Sharon I."/>
            <person name="Castelle C.J."/>
            <person name="Probst A.J."/>
            <person name="Thomas B.C."/>
            <person name="Singh A."/>
            <person name="Wilkins M.J."/>
            <person name="Karaoz U."/>
            <person name="Brodie E.L."/>
            <person name="Williams K.H."/>
            <person name="Hubbard S.S."/>
            <person name="Banfield J.F."/>
        </authorList>
    </citation>
    <scope>NUCLEOTIDE SEQUENCE [LARGE SCALE GENOMIC DNA]</scope>
</reference>
<comment type="caution">
    <text evidence="3">The sequence shown here is derived from an EMBL/GenBank/DDBJ whole genome shotgun (WGS) entry which is preliminary data.</text>
</comment>
<dbReference type="EMBL" id="MGGR01000039">
    <property type="protein sequence ID" value="OGM31785.1"/>
    <property type="molecule type" value="Genomic_DNA"/>
</dbReference>
<protein>
    <recommendedName>
        <fullName evidence="2">Peptidase S9 prolyl oligopeptidase catalytic domain-containing protein</fullName>
    </recommendedName>
</protein>
<evidence type="ECO:0000313" key="4">
    <source>
        <dbReference type="Proteomes" id="UP000177169"/>
    </source>
</evidence>
<dbReference type="Gene3D" id="3.40.50.1820">
    <property type="entry name" value="alpha/beta hydrolase"/>
    <property type="match status" value="1"/>
</dbReference>
<dbReference type="Pfam" id="PF00326">
    <property type="entry name" value="Peptidase_S9"/>
    <property type="match status" value="1"/>
</dbReference>
<evidence type="ECO:0000256" key="1">
    <source>
        <dbReference type="ARBA" id="ARBA00022801"/>
    </source>
</evidence>
<dbReference type="PANTHER" id="PTHR22946:SF9">
    <property type="entry name" value="POLYKETIDE TRANSFERASE AF380"/>
    <property type="match status" value="1"/>
</dbReference>
<accession>A0A1F7YZ85</accession>
<dbReference type="InterPro" id="IPR001375">
    <property type="entry name" value="Peptidase_S9_cat"/>
</dbReference>
<keyword evidence="1" id="KW-0378">Hydrolase</keyword>
<dbReference type="InterPro" id="IPR050261">
    <property type="entry name" value="FrsA_esterase"/>
</dbReference>
<dbReference type="AlphaFoldDB" id="A0A1F7YZ85"/>
<dbReference type="SUPFAM" id="SSF53474">
    <property type="entry name" value="alpha/beta-Hydrolases"/>
    <property type="match status" value="1"/>
</dbReference>
<feature type="domain" description="Peptidase S9 prolyl oligopeptidase catalytic" evidence="2">
    <location>
        <begin position="135"/>
        <end position="336"/>
    </location>
</feature>
<gene>
    <name evidence="3" type="ORF">A3D01_05440</name>
</gene>
<dbReference type="GO" id="GO:0052689">
    <property type="term" value="F:carboxylic ester hydrolase activity"/>
    <property type="evidence" value="ECO:0007669"/>
    <property type="project" value="UniProtKB-ARBA"/>
</dbReference>
<dbReference type="PANTHER" id="PTHR22946">
    <property type="entry name" value="DIENELACTONE HYDROLASE DOMAIN-CONTAINING PROTEIN-RELATED"/>
    <property type="match status" value="1"/>
</dbReference>